<evidence type="ECO:0000256" key="2">
    <source>
        <dbReference type="SAM" id="SignalP"/>
    </source>
</evidence>
<organism evidence="3 4">
    <name type="scientific">Gigaspora margarita</name>
    <dbReference type="NCBI Taxonomy" id="4874"/>
    <lineage>
        <taxon>Eukaryota</taxon>
        <taxon>Fungi</taxon>
        <taxon>Fungi incertae sedis</taxon>
        <taxon>Mucoromycota</taxon>
        <taxon>Glomeromycotina</taxon>
        <taxon>Glomeromycetes</taxon>
        <taxon>Diversisporales</taxon>
        <taxon>Gigasporaceae</taxon>
        <taxon>Gigaspora</taxon>
    </lineage>
</organism>
<feature type="transmembrane region" description="Helical" evidence="1">
    <location>
        <begin position="61"/>
        <end position="83"/>
    </location>
</feature>
<keyword evidence="1" id="KW-1133">Transmembrane helix</keyword>
<evidence type="ECO:0000313" key="3">
    <source>
        <dbReference type="EMBL" id="KAF0526547.1"/>
    </source>
</evidence>
<keyword evidence="1" id="KW-0812">Transmembrane</keyword>
<name>A0A8H4EP34_GIGMA</name>
<feature type="signal peptide" evidence="2">
    <location>
        <begin position="1"/>
        <end position="28"/>
    </location>
</feature>
<evidence type="ECO:0000313" key="4">
    <source>
        <dbReference type="Proteomes" id="UP000439903"/>
    </source>
</evidence>
<proteinExistence type="predicted"/>
<evidence type="ECO:0000256" key="1">
    <source>
        <dbReference type="SAM" id="Phobius"/>
    </source>
</evidence>
<dbReference type="EMBL" id="WTPW01000287">
    <property type="protein sequence ID" value="KAF0526547.1"/>
    <property type="molecule type" value="Genomic_DNA"/>
</dbReference>
<dbReference type="OrthoDB" id="262547at2759"/>
<accession>A0A8H4EP34</accession>
<sequence length="250" mass="27073">MPQEINKNLLIISFLAIILATISIEAHGTPSSSDKPFSSPPSVYATGNISLGFGLSVMADFHPLAASVFVITVVIIMIMKAILGLSHGHGISEAVENGKEDLEVKNEGEKGNKDSLTVTKSQDARKLKNLGVQIAIALAIQIINLYNRNCCSSNWNNICNSIALSLHKIPEGLIISLPIYYVTGSRWKAFVIAASIGVISQMLGALLYVILHGMLPLARYYDPTDKYCTYYVCGGLFFFAIVASLFTLQS</sequence>
<feature type="transmembrane region" description="Helical" evidence="1">
    <location>
        <begin position="229"/>
        <end position="248"/>
    </location>
</feature>
<feature type="chain" id="PRO_5034816941" evidence="2">
    <location>
        <begin position="29"/>
        <end position="250"/>
    </location>
</feature>
<keyword evidence="1" id="KW-0472">Membrane</keyword>
<comment type="caution">
    <text evidence="3">The sequence shown here is derived from an EMBL/GenBank/DDBJ whole genome shotgun (WGS) entry which is preliminary data.</text>
</comment>
<reference evidence="3 4" key="1">
    <citation type="journal article" date="2019" name="Environ. Microbiol.">
        <title>At the nexus of three kingdoms: the genome of the mycorrhizal fungus Gigaspora margarita provides insights into plant, endobacterial and fungal interactions.</title>
        <authorList>
            <person name="Venice F."/>
            <person name="Ghignone S."/>
            <person name="Salvioli di Fossalunga A."/>
            <person name="Amselem J."/>
            <person name="Novero M."/>
            <person name="Xianan X."/>
            <person name="Sedzielewska Toro K."/>
            <person name="Morin E."/>
            <person name="Lipzen A."/>
            <person name="Grigoriev I.V."/>
            <person name="Henrissat B."/>
            <person name="Martin F.M."/>
            <person name="Bonfante P."/>
        </authorList>
    </citation>
    <scope>NUCLEOTIDE SEQUENCE [LARGE SCALE GENOMIC DNA]</scope>
    <source>
        <strain evidence="3 4">BEG34</strain>
    </source>
</reference>
<keyword evidence="2" id="KW-0732">Signal</keyword>
<dbReference type="Proteomes" id="UP000439903">
    <property type="component" value="Unassembled WGS sequence"/>
</dbReference>
<protein>
    <submittedName>
        <fullName evidence="3">Uncharacterized protein</fullName>
    </submittedName>
</protein>
<gene>
    <name evidence="3" type="ORF">F8M41_014059</name>
</gene>
<dbReference type="AlphaFoldDB" id="A0A8H4EP34"/>
<feature type="transmembrane region" description="Helical" evidence="1">
    <location>
        <begin position="189"/>
        <end position="209"/>
    </location>
</feature>
<keyword evidence="4" id="KW-1185">Reference proteome</keyword>